<proteinExistence type="evidence at protein level"/>
<organism evidence="2 3">
    <name type="scientific">Homo sapiens</name>
    <name type="common">Human</name>
    <dbReference type="NCBI Taxonomy" id="9606"/>
    <lineage>
        <taxon>Eukaryota</taxon>
        <taxon>Metazoa</taxon>
        <taxon>Chordata</taxon>
        <taxon>Craniata</taxon>
        <taxon>Vertebrata</taxon>
        <taxon>Euteleostomi</taxon>
        <taxon>Mammalia</taxon>
        <taxon>Eutheria</taxon>
        <taxon>Euarchontoglires</taxon>
        <taxon>Primates</taxon>
        <taxon>Haplorrhini</taxon>
        <taxon>Catarrhini</taxon>
        <taxon>Hominidae</taxon>
        <taxon>Homo</taxon>
    </lineage>
</organism>
<dbReference type="GeneTree" id="ENSGT00950000182970"/>
<accession>A0A804HHV8</accession>
<reference evidence="2" key="5">
    <citation type="submission" date="2025-09" db="UniProtKB">
        <authorList>
            <consortium name="Ensembl"/>
        </authorList>
    </citation>
    <scope>IDENTIFICATION</scope>
</reference>
<dbReference type="AlphaFoldDB" id="A0A804HHV8"/>
<evidence type="ECO:0000313" key="2">
    <source>
        <dbReference type="Ensembl" id="ENSP00000506781.1"/>
    </source>
</evidence>
<dbReference type="EMBL" id="AC005969">
    <property type="status" value="NOT_ANNOTATED_CDS"/>
    <property type="molecule type" value="Genomic_DNA"/>
</dbReference>
<keyword evidence="3" id="KW-1185">Reference proteome</keyword>
<dbReference type="Ensembl" id="ENST00000683672.1">
    <property type="protein sequence ID" value="ENSP00000506781.1"/>
    <property type="gene ID" value="ENSG00000136492.11"/>
</dbReference>
<reference evidence="2 3" key="1">
    <citation type="journal article" date="2001" name="Nature">
        <title>Initial sequencing and analysis of the human genome.</title>
        <authorList>
            <consortium name="International Human Genome Sequencing Consortium"/>
            <person name="Lander E.S."/>
            <person name="Linton L.M."/>
            <person name="Birren B."/>
            <person name="Nusbaum C."/>
            <person name="Zody M.C."/>
            <person name="Baldwin J."/>
            <person name="Devon K."/>
            <person name="Dewar K."/>
            <person name="Doyle M."/>
            <person name="FitzHugh W."/>
            <person name="Funke R."/>
            <person name="Gage D."/>
            <person name="Harris K."/>
            <person name="Heaford A."/>
            <person name="Howland J."/>
            <person name="Kann L."/>
            <person name="Lehoczky J."/>
            <person name="LeVine R."/>
            <person name="McEwan P."/>
            <person name="McKernan K."/>
            <person name="Meldrim J."/>
            <person name="Mesirov J.P."/>
            <person name="Miranda C."/>
            <person name="Morris W."/>
            <person name="Naylor J."/>
            <person name="Raymond C."/>
            <person name="Rosetti M."/>
            <person name="Santos R."/>
            <person name="Sheridan A."/>
            <person name="Sougnez C."/>
            <person name="Stange-Thomann N."/>
            <person name="Stojanovic N."/>
            <person name="Subramanian A."/>
            <person name="Wyman D."/>
            <person name="Rogers J."/>
            <person name="Sulston J."/>
            <person name="Ainscough R."/>
            <person name="Beck S."/>
            <person name="Bentley D."/>
            <person name="Burton J."/>
            <person name="Clee C."/>
            <person name="Carter N."/>
            <person name="Coulson A."/>
            <person name="Deadman R."/>
            <person name="Deloukas P."/>
            <person name="Dunham A."/>
            <person name="Dunham I."/>
            <person name="Durbin R."/>
            <person name="French L."/>
            <person name="Grafham D."/>
            <person name="Gregory S."/>
            <person name="Hubbard T."/>
            <person name="Humphray S."/>
            <person name="Hunt A."/>
            <person name="Jones M."/>
            <person name="Lloyd C."/>
            <person name="McMurray A."/>
            <person name="Matthews L."/>
            <person name="Mercer S."/>
            <person name="Milne S."/>
            <person name="Mullikin J.C."/>
            <person name="Mungall A."/>
            <person name="Plumb R."/>
            <person name="Ross M."/>
            <person name="Shownkeen R."/>
            <person name="Sims S."/>
            <person name="Waterston R.H."/>
            <person name="Wilson R.K."/>
            <person name="Hillier L.W."/>
            <person name="McPherson J.D."/>
            <person name="Marra M.A."/>
            <person name="Mardis E.R."/>
            <person name="Fulton L.A."/>
            <person name="Chinwalla A.T."/>
            <person name="Pepin K.H."/>
            <person name="Gish W.R."/>
            <person name="Chissoe S.L."/>
            <person name="Wendl M.C."/>
            <person name="Delehaunty K.D."/>
            <person name="Miner T.L."/>
            <person name="Delehaunty A."/>
            <person name="Kramer J.B."/>
            <person name="Cook L.L."/>
            <person name="Fulton R.S."/>
            <person name="Johnson D.L."/>
            <person name="Minx P.J."/>
            <person name="Clifton S.W."/>
            <person name="Hawkins T."/>
            <person name="Branscomb E."/>
            <person name="Predki P."/>
            <person name="Richardson P."/>
            <person name="Wenning S."/>
            <person name="Slezak T."/>
            <person name="Doggett N."/>
            <person name="Cheng J.F."/>
            <person name="Olsen A."/>
            <person name="Lucas S."/>
            <person name="Elkin C."/>
            <person name="Uberbacher E."/>
            <person name="Frazier M."/>
            <person name="Gibbs R.A."/>
            <person name="Muzny D.M."/>
            <person name="Scherer S.E."/>
            <person name="Bouck J.B."/>
            <person name="Sodergren E.J."/>
            <person name="Worley K.C."/>
            <person name="Rives C.M."/>
            <person name="Gorrell J.H."/>
            <person name="Metzker M.L."/>
            <person name="Naylor S.L."/>
            <person name="Kucherlapati R.S."/>
            <person name="Nelson D.L."/>
            <person name="Weinstock G.M."/>
            <person name="Sakaki Y."/>
            <person name="Fujiyama A."/>
            <person name="Hattori M."/>
            <person name="Yada T."/>
            <person name="Toyoda A."/>
            <person name="Itoh T."/>
            <person name="Kawagoe C."/>
            <person name="Watanabe H."/>
            <person name="Totoki Y."/>
            <person name="Taylor T."/>
            <person name="Weissenbach J."/>
            <person name="Heilig R."/>
            <person name="Saurin W."/>
            <person name="Artiguenave F."/>
            <person name="Brottier P."/>
            <person name="Bruls T."/>
            <person name="Pelletier E."/>
            <person name="Robert C."/>
            <person name="Wincker P."/>
            <person name="Smith D.R."/>
            <person name="Doucette-Stamm L."/>
            <person name="Rubenfield M."/>
            <person name="Weinstock K."/>
            <person name="Lee H.M."/>
            <person name="Dubois J."/>
            <person name="Rosenthal A."/>
            <person name="Platzer M."/>
            <person name="Nyakatura G."/>
            <person name="Taudien S."/>
            <person name="Rump A."/>
            <person name="Yang H."/>
            <person name="Yu J."/>
            <person name="Wang J."/>
            <person name="Huang G."/>
            <person name="Gu J."/>
            <person name="Hood L."/>
            <person name="Rowen L."/>
            <person name="Madan A."/>
            <person name="Qin S."/>
            <person name="Davis R.W."/>
            <person name="Federspiel N.A."/>
            <person name="Abola A.P."/>
            <person name="Proctor M.J."/>
            <person name="Myers R.M."/>
            <person name="Schmutz J."/>
            <person name="Dickson M."/>
            <person name="Grimwood J."/>
            <person name="Cox D.R."/>
            <person name="Olson M.V."/>
            <person name="Kaul R."/>
            <person name="Raymond C."/>
            <person name="Shimizu N."/>
            <person name="Kawasaki K."/>
            <person name="Minoshima S."/>
            <person name="Evans G.A."/>
            <person name="Athanasiou M."/>
            <person name="Schultz R."/>
            <person name="Roe B.A."/>
            <person name="Chen F."/>
            <person name="Pan H."/>
            <person name="Ramser J."/>
            <person name="Lehrach H."/>
            <person name="Reinhardt R."/>
            <person name="McCombie W.R."/>
            <person name="de la Bastide M."/>
            <person name="Dedhia N."/>
            <person name="Blocker H."/>
            <person name="Hornischer K."/>
            <person name="Nordsiek G."/>
            <person name="Agarwala R."/>
            <person name="Aravind L."/>
            <person name="Bailey J.A."/>
            <person name="Bateman A."/>
            <person name="Batzoglou S."/>
            <person name="Birney E."/>
            <person name="Bork P."/>
            <person name="Brown D.G."/>
            <person name="Burge C.B."/>
            <person name="Cerutti L."/>
            <person name="Chen H.C."/>
            <person name="Church D."/>
            <person name="Clamp M."/>
            <person name="Copley R.R."/>
            <person name="Doerks T."/>
            <person name="Eddy S.R."/>
            <person name="Eichler E.E."/>
            <person name="Furey T.S."/>
            <person name="Galagan J."/>
            <person name="Gilbert J.G."/>
            <person name="Harmon C."/>
            <person name="Hayashizaki Y."/>
            <person name="Haussler D."/>
            <person name="Hermjakob H."/>
            <person name="Hokamp K."/>
            <person name="Jang W."/>
            <person name="Johnson L.S."/>
            <person name="Jones T.A."/>
            <person name="Kasif S."/>
            <person name="Kaspryzk A."/>
            <person name="Kennedy S."/>
            <person name="Kent W.J."/>
            <person name="Kitts P."/>
            <person name="Koonin E.V."/>
            <person name="Korf I."/>
            <person name="Kulp D."/>
            <person name="Lancet D."/>
            <person name="Lowe T.M."/>
            <person name="McLysaght A."/>
            <person name="Mikkelsen T."/>
            <person name="Moran J.V."/>
            <person name="Mulder N."/>
            <person name="Pollara V.J."/>
            <person name="Ponting C.P."/>
            <person name="Schuler G."/>
            <person name="Schultz J."/>
            <person name="Slater G."/>
            <person name="Smit A.F."/>
            <person name="Stupka E."/>
            <person name="Szustakowski J."/>
            <person name="Thierry-Mieg D."/>
            <person name="Thierry-Mieg J."/>
            <person name="Wagner L."/>
            <person name="Wallis J."/>
            <person name="Wheeler R."/>
            <person name="Williams A."/>
            <person name="Wolf Y.I."/>
            <person name="Wolfe K.H."/>
            <person name="Yang S.P."/>
            <person name="Yeh R.F."/>
            <person name="Collins F."/>
            <person name="Guyer M.S."/>
            <person name="Peterson J."/>
            <person name="Felsenfeld A."/>
            <person name="Wetterstrand K.A."/>
            <person name="Patrinos A."/>
            <person name="Morgan M.J."/>
            <person name="de Jong P."/>
            <person name="Catanese J.J."/>
            <person name="Osoegawa K."/>
            <person name="Shizuya H."/>
            <person name="Choi S."/>
            <person name="Chen Y.J."/>
        </authorList>
    </citation>
    <scope>NUCLEOTIDE SEQUENCE [LARGE SCALE GENOMIC DNA]</scope>
</reference>
<dbReference type="HGNC" id="HGNC:20473">
    <property type="gene designation" value="BRIP1"/>
</dbReference>
<reference evidence="2 3" key="2">
    <citation type="journal article" date="2004" name="Nature">
        <title>Finishing the euchromatic sequence of the human genome.</title>
        <authorList>
            <consortium name="International Human Genome Sequencing Consortium"/>
        </authorList>
    </citation>
    <scope>NUCLEOTIDE SEQUENCE [LARGE SCALE GENOMIC DNA]</scope>
</reference>
<evidence type="ECO:0000256" key="1">
    <source>
        <dbReference type="SAM" id="MobiDB-lite"/>
    </source>
</evidence>
<dbReference type="Ensembl" id="ENST00000683672.1">
    <property type="protein sequence ID" value="ENSP00000506781.1"/>
    <property type="gene ID" value="ENSG00000136492.10"/>
</dbReference>
<feature type="region of interest" description="Disordered" evidence="1">
    <location>
        <begin position="1"/>
        <end position="28"/>
    </location>
</feature>
<dbReference type="OrthoDB" id="19182at2759"/>
<keyword evidence="4 5" id="KW-1267">Proteomics identification</keyword>
<dbReference type="EMBL" id="AC060798">
    <property type="status" value="NOT_ANNOTATED_CDS"/>
    <property type="molecule type" value="Genomic_DNA"/>
</dbReference>
<reference evidence="2" key="4">
    <citation type="submission" date="2025-08" db="UniProtKB">
        <authorList>
            <consortium name="Ensembl"/>
        </authorList>
    </citation>
    <scope>IDENTIFICATION</scope>
</reference>
<dbReference type="Proteomes" id="UP000005640">
    <property type="component" value="Chromosome 17"/>
</dbReference>
<gene>
    <name evidence="2" type="primary">BRIP1</name>
</gene>
<evidence type="ECO:0007829" key="4">
    <source>
        <dbReference type="PeptideAtlas" id="A0A804HHV8"/>
    </source>
</evidence>
<protein>
    <submittedName>
        <fullName evidence="2">BRCA1 interacting DNA helicase 1</fullName>
    </submittedName>
    <submittedName>
        <fullName evidence="2">BRCA1 interacting helicase 1</fullName>
    </submittedName>
</protein>
<evidence type="ECO:0007829" key="5">
    <source>
        <dbReference type="ProteomicsDB" id="A0A804HHV8"/>
    </source>
</evidence>
<dbReference type="Bgee" id="ENSG00000136492">
    <property type="expression patterns" value="Expressed in ventricular zone and 126 other cell types or tissues"/>
</dbReference>
<reference evidence="2 3" key="3">
    <citation type="journal article" date="2006" name="Nature">
        <title>DNA sequence of human chromosome 17 and analysis of rearrangement in the human lineage.</title>
        <authorList>
            <person name="Zody M.C."/>
            <person name="Garber M."/>
            <person name="Adams D.J."/>
            <person name="Sharpe T."/>
            <person name="Harrow J."/>
            <person name="Lupski J.R."/>
            <person name="Nicholson C."/>
            <person name="Searle S.M."/>
            <person name="Wilming L."/>
            <person name="Young S.K."/>
            <person name="Abouelleil A."/>
            <person name="Allen N.R."/>
            <person name="Bi W."/>
            <person name="Bloom T."/>
            <person name="Borowsky M.L."/>
            <person name="Bugalter B.E."/>
            <person name="Butler J."/>
            <person name="Chang J.L."/>
            <person name="Chen C.K."/>
            <person name="Cook A."/>
            <person name="Corum B."/>
            <person name="Cuomo C.A."/>
            <person name="de Jong P.J."/>
            <person name="DeCaprio D."/>
            <person name="Dewar K."/>
            <person name="FitzGerald M."/>
            <person name="Gilbert J."/>
            <person name="Gibson R."/>
            <person name="Gnerre S."/>
            <person name="Goldstein S."/>
            <person name="Grafham D.V."/>
            <person name="Grocock R."/>
            <person name="Hafez N."/>
            <person name="Hagopian D.S."/>
            <person name="Hart E."/>
            <person name="Norman C.H."/>
            <person name="Humphray S."/>
            <person name="Jaffe D.B."/>
            <person name="Jones M."/>
            <person name="Kamal M."/>
            <person name="Khodiyar V.K."/>
            <person name="LaButti K."/>
            <person name="Laird G."/>
            <person name="Lehoczky J."/>
            <person name="Liu X."/>
            <person name="Lokyitsang T."/>
            <person name="Loveland J."/>
            <person name="Lui A."/>
            <person name="Macdonald P."/>
            <person name="Major J.E."/>
            <person name="Matthews L."/>
            <person name="Mauceli E."/>
            <person name="McCarroll S.A."/>
            <person name="Mihalev A.H."/>
            <person name="Mudge J."/>
            <person name="Nguyen C."/>
            <person name="Nicol R."/>
            <person name="O'Leary S.B."/>
            <person name="Osoegawa K."/>
            <person name="Schwartz D.C."/>
            <person name="Shaw-Smith C."/>
            <person name="Stankiewicz P."/>
            <person name="Steward C."/>
            <person name="Swarbreck D."/>
            <person name="Venkataraman V."/>
            <person name="Whittaker C.A."/>
            <person name="Yang X."/>
            <person name="Zimmer A.R."/>
            <person name="Bradley A."/>
            <person name="Hubbard T."/>
            <person name="Birren B.W."/>
            <person name="Rogers J."/>
            <person name="Lander E.S."/>
            <person name="Nusbaum C."/>
        </authorList>
    </citation>
    <scope>NUCLEOTIDE SEQUENCE [LARGE SCALE GENOMIC DNA]</scope>
</reference>
<dbReference type="OpenTargets" id="ENSG00000136492"/>
<name>A0A804HHV8_HUMAN</name>
<evidence type="ECO:0000313" key="3">
    <source>
        <dbReference type="Proteomes" id="UP000005640"/>
    </source>
</evidence>
<dbReference type="EMBL" id="AC002994">
    <property type="status" value="NOT_ANNOTATED_CDS"/>
    <property type="molecule type" value="Genomic_DNA"/>
</dbReference>
<sequence length="28" mass="3100">MNQGTSRHFNYPSTPPSERNGTSSTCQD</sequence>